<evidence type="ECO:0008006" key="4">
    <source>
        <dbReference type="Google" id="ProtNLM"/>
    </source>
</evidence>
<protein>
    <recommendedName>
        <fullName evidence="4">Peptidase C14 caspase catalytic subunit p20</fullName>
    </recommendedName>
</protein>
<feature type="region of interest" description="Disordered" evidence="1">
    <location>
        <begin position="1171"/>
        <end position="1190"/>
    </location>
</feature>
<reference evidence="2 3" key="1">
    <citation type="submission" date="2015-06" db="EMBL/GenBank/DDBJ databases">
        <title>Cloning and characterization of the uncialamcin biosynthetic gene cluster.</title>
        <authorList>
            <person name="Yan X."/>
            <person name="Huang T."/>
            <person name="Ge H."/>
            <person name="Shen B."/>
        </authorList>
    </citation>
    <scope>NUCLEOTIDE SEQUENCE [LARGE SCALE GENOMIC DNA]</scope>
    <source>
        <strain evidence="2 3">DCA2648</strain>
    </source>
</reference>
<evidence type="ECO:0000313" key="2">
    <source>
        <dbReference type="EMBL" id="OKH92261.1"/>
    </source>
</evidence>
<organism evidence="2 3">
    <name type="scientific">Streptomyces uncialis</name>
    <dbReference type="NCBI Taxonomy" id="1048205"/>
    <lineage>
        <taxon>Bacteria</taxon>
        <taxon>Bacillati</taxon>
        <taxon>Actinomycetota</taxon>
        <taxon>Actinomycetes</taxon>
        <taxon>Kitasatosporales</taxon>
        <taxon>Streptomycetaceae</taxon>
        <taxon>Streptomyces</taxon>
    </lineage>
</organism>
<gene>
    <name evidence="2" type="ORF">AB852_25395</name>
</gene>
<dbReference type="Proteomes" id="UP000186455">
    <property type="component" value="Unassembled WGS sequence"/>
</dbReference>
<sequence length="1513" mass="161202">MGPVSGDTGRGTHRGAGLVATVAVAEYAEPARPGGRTVLSHVEGVRERFADLARDRLGFGRRMRLDGTGTTREALWAGLDAFRADGARRKILYWTGHGVDRGDSGYYLACRDTWASGAFDAEHAVSVTELVDRLLDAAEEADTLLVVDACSAHGHLPRALEAALSKERSRVRRAYRERTRGFVVVGTSGVGRVVPEGRWVEWLEQVLGDPGLRMRDEARPLDPSALYLPVEYLLEGLDATAAASGLDEPEERPGSVEVRSLPNSFLRNPYYAEAGEVRGTALLTADDPYPWLRAEHFGLEDGGELERSFTGRHGPLSRVVRWLETCRQGLLAVTGPAGCGKTALLGRLALMSVPRKCDRLDPPPPWQIRPRPGSVHALMSCRGQSLSTLTRAVWKVLGAFEGMPRVPAGAVTCEQLLSATAVLVGRAGALNLVFDALDEALPEQSHEIARHLLNPLARTAGVKVVVGTRPQPRQQSAYREPDESLLETLDRTAHPLVLDEDEGTERDIADMVEAVLARPGSPYAAPGAQAERAAAAVRVAEESGRLFLIARLFAAELARRAERVPEDRLAAHIRAGGAGLRDRLAQEVAQLGARGVVRVAEFVRPLALVQGRGLSLSGKPDRELWLRAANALRDDGTPELAPDELRSAVTAATGSLVSVQPEPEGEPSYALAHPGYGAYLLESAGIGADDGHRRIVRALRAGERGRWADCHPYTRRHLGAHAAQAGQGLLEGLFDDPEFLVHTDPDVLLPLTTGLLRVCEGAALYARIADVFRFRDGVRERRALLLATAFVSHRDTLYPRLLGVPGFAALPWREVWSDAPPEGIEVRWPAPLGGARALSWTAAGRGRSVSVGGQGEIVVQDADTGKRLLTRRTGDGPGPGGRRKALTEVRELGEGAHRVTAARDSRAVYFWVGAERLPSQVYRWGGAPHGLALERCGGADVAVVADGRLTWSWCWPYRGRPADGSLAEVSPAPAGRIALCRLGGRGFLLLADRRTTLRELLPRARGGGPLLGRAWPLADGGRPVYAAAALTDPETEGADGTEKGGADSAEGGPGAWLAAADGVNVTVWRLSIPGSGDEDGAPHREALPPLSSNARGLALGRLGGRPVIALHEGGSIRVRGLRDDTLECVFPLRSQRDPEALAFDPGGSGLVAVGDGPDVRLLDVASAVRAGSRGRRRDHHERPVPALAAGPRPDSPLLLCRAWGREVVVGTVGGRTQPVEPVTLRHDEPVTAVRAVWDGTRWAVAVAAGRQVRLWRLSPDLTECHGTAPAGLGGDPRSRVPSLGLTADGAGLSLFAPAGGTILCRRMSTAAGAPDGWGPERTVRAGLLVCGLTARTLGDGRTWVAADIGERLVLWRATADGLVRAGTTGLLRPTAPVVLGEHTEDGESVPLLAWAEEGTVKVTEWAGGRWRTESVSVGAARVSALAFTGSGRRPLLLVAGGARPLAVWDVRRGDWVPEAAVPYRGFDVTAVESVPDGEEAVTVALQSSQRCDVLRLRTGGAPSVATRRRTPRL</sequence>
<dbReference type="SUPFAM" id="SSF52540">
    <property type="entry name" value="P-loop containing nucleoside triphosphate hydrolases"/>
    <property type="match status" value="1"/>
</dbReference>
<evidence type="ECO:0000256" key="1">
    <source>
        <dbReference type="SAM" id="MobiDB-lite"/>
    </source>
</evidence>
<comment type="caution">
    <text evidence="2">The sequence shown here is derived from an EMBL/GenBank/DDBJ whole genome shotgun (WGS) entry which is preliminary data.</text>
</comment>
<proteinExistence type="predicted"/>
<dbReference type="Gene3D" id="2.130.10.10">
    <property type="entry name" value="YVTN repeat-like/Quinoprotein amine dehydrogenase"/>
    <property type="match status" value="1"/>
</dbReference>
<name>A0A1Q4V372_9ACTN</name>
<keyword evidence="3" id="KW-1185">Reference proteome</keyword>
<dbReference type="EMBL" id="LFBV01000007">
    <property type="protein sequence ID" value="OKH92261.1"/>
    <property type="molecule type" value="Genomic_DNA"/>
</dbReference>
<accession>A0A1Q4V372</accession>
<dbReference type="InterPro" id="IPR015943">
    <property type="entry name" value="WD40/YVTN_repeat-like_dom_sf"/>
</dbReference>
<feature type="region of interest" description="Disordered" evidence="1">
    <location>
        <begin position="1034"/>
        <end position="1053"/>
    </location>
</feature>
<dbReference type="SUPFAM" id="SSF69322">
    <property type="entry name" value="Tricorn protease domain 2"/>
    <property type="match status" value="1"/>
</dbReference>
<evidence type="ECO:0000313" key="3">
    <source>
        <dbReference type="Proteomes" id="UP000186455"/>
    </source>
</evidence>
<dbReference type="InterPro" id="IPR027417">
    <property type="entry name" value="P-loop_NTPase"/>
</dbReference>